<dbReference type="Gene3D" id="3.30.70.330">
    <property type="match status" value="2"/>
</dbReference>
<comment type="caution">
    <text evidence="11">The sequence shown here is derived from an EMBL/GenBank/DDBJ whole genome shotgun (WGS) entry which is preliminary data.</text>
</comment>
<keyword evidence="4" id="KW-0507">mRNA processing</keyword>
<reference evidence="11" key="2">
    <citation type="submission" date="2020-10" db="EMBL/GenBank/DDBJ databases">
        <authorList>
            <person name="Cooper E.A."/>
            <person name="Brenton Z.W."/>
            <person name="Flinn B.S."/>
            <person name="Jenkins J."/>
            <person name="Shu S."/>
            <person name="Flowers D."/>
            <person name="Luo F."/>
            <person name="Wang Y."/>
            <person name="Xia P."/>
            <person name="Barry K."/>
            <person name="Daum C."/>
            <person name="Lipzen A."/>
            <person name="Yoshinaga Y."/>
            <person name="Schmutz J."/>
            <person name="Saski C."/>
            <person name="Vermerris W."/>
            <person name="Kresovich S."/>
        </authorList>
    </citation>
    <scope>NUCLEOTIDE SEQUENCE</scope>
</reference>
<dbReference type="PROSITE" id="PS50102">
    <property type="entry name" value="RRM"/>
    <property type="match status" value="2"/>
</dbReference>
<dbReference type="GO" id="GO:0003729">
    <property type="term" value="F:mRNA binding"/>
    <property type="evidence" value="ECO:0007669"/>
    <property type="project" value="EnsemblPlants"/>
</dbReference>
<accession>A0A921RAL8</accession>
<dbReference type="InterPro" id="IPR050502">
    <property type="entry name" value="Euk_RNA-bind_prot"/>
</dbReference>
<keyword evidence="5" id="KW-0677">Repeat</keyword>
<dbReference type="PANTHER" id="PTHR48025:SF9">
    <property type="entry name" value="OS02G0815200 PROTEIN"/>
    <property type="match status" value="1"/>
</dbReference>
<dbReference type="FunFam" id="3.30.70.330:FF:000361">
    <property type="entry name" value="28 kDa ribonucleoprotein, chloroplastic"/>
    <property type="match status" value="1"/>
</dbReference>
<organism evidence="11 12">
    <name type="scientific">Sorghum bicolor</name>
    <name type="common">Sorghum</name>
    <name type="synonym">Sorghum vulgare</name>
    <dbReference type="NCBI Taxonomy" id="4558"/>
    <lineage>
        <taxon>Eukaryota</taxon>
        <taxon>Viridiplantae</taxon>
        <taxon>Streptophyta</taxon>
        <taxon>Embryophyta</taxon>
        <taxon>Tracheophyta</taxon>
        <taxon>Spermatophyta</taxon>
        <taxon>Magnoliopsida</taxon>
        <taxon>Liliopsida</taxon>
        <taxon>Poales</taxon>
        <taxon>Poaceae</taxon>
        <taxon>PACMAD clade</taxon>
        <taxon>Panicoideae</taxon>
        <taxon>Andropogonodae</taxon>
        <taxon>Andropogoneae</taxon>
        <taxon>Sorghinae</taxon>
        <taxon>Sorghum</taxon>
    </lineage>
</organism>
<dbReference type="SMART" id="SM00360">
    <property type="entry name" value="RRM"/>
    <property type="match status" value="2"/>
</dbReference>
<evidence type="ECO:0000256" key="8">
    <source>
        <dbReference type="PROSITE-ProRule" id="PRU00176"/>
    </source>
</evidence>
<evidence type="ECO:0000256" key="3">
    <source>
        <dbReference type="ARBA" id="ARBA00022640"/>
    </source>
</evidence>
<dbReference type="GO" id="GO:0006397">
    <property type="term" value="P:mRNA processing"/>
    <property type="evidence" value="ECO:0007669"/>
    <property type="project" value="UniProtKB-KW"/>
</dbReference>
<dbReference type="PANTHER" id="PTHR48025">
    <property type="entry name" value="OS02G0815200 PROTEIN"/>
    <property type="match status" value="1"/>
</dbReference>
<name>A0A921RAL8_SORBI</name>
<evidence type="ECO:0000256" key="6">
    <source>
        <dbReference type="ARBA" id="ARBA00022884"/>
    </source>
</evidence>
<evidence type="ECO:0000313" key="11">
    <source>
        <dbReference type="EMBL" id="KAG0535447.1"/>
    </source>
</evidence>
<dbReference type="InterPro" id="IPR012677">
    <property type="entry name" value="Nucleotide-bd_a/b_plait_sf"/>
</dbReference>
<dbReference type="EMBL" id="CM027683">
    <property type="protein sequence ID" value="KAG0535447.1"/>
    <property type="molecule type" value="Genomic_DNA"/>
</dbReference>
<dbReference type="SUPFAM" id="SSF54928">
    <property type="entry name" value="RNA-binding domain, RBD"/>
    <property type="match status" value="2"/>
</dbReference>
<feature type="domain" description="RRM" evidence="10">
    <location>
        <begin position="215"/>
        <end position="293"/>
    </location>
</feature>
<dbReference type="FunFam" id="3.30.70.330:FF:001117">
    <property type="entry name" value="RNA-binding (RRM/RBD/RNP motifs) family protein"/>
    <property type="match status" value="1"/>
</dbReference>
<reference evidence="11" key="1">
    <citation type="journal article" date="2019" name="BMC Genomics">
        <title>A new reference genome for Sorghum bicolor reveals high levels of sequence similarity between sweet and grain genotypes: implications for the genetics of sugar metabolism.</title>
        <authorList>
            <person name="Cooper E.A."/>
            <person name="Brenton Z.W."/>
            <person name="Flinn B.S."/>
            <person name="Jenkins J."/>
            <person name="Shu S."/>
            <person name="Flowers D."/>
            <person name="Luo F."/>
            <person name="Wang Y."/>
            <person name="Xia P."/>
            <person name="Barry K."/>
            <person name="Daum C."/>
            <person name="Lipzen A."/>
            <person name="Yoshinaga Y."/>
            <person name="Schmutz J."/>
            <person name="Saski C."/>
            <person name="Vermerris W."/>
            <person name="Kresovich S."/>
        </authorList>
    </citation>
    <scope>NUCLEOTIDE SEQUENCE</scope>
</reference>
<gene>
    <name evidence="11" type="ORF">BDA96_04G367100</name>
</gene>
<keyword evidence="3" id="KW-0934">Plastid</keyword>
<evidence type="ECO:0000256" key="2">
    <source>
        <dbReference type="ARBA" id="ARBA00022528"/>
    </source>
</evidence>
<evidence type="ECO:0000256" key="7">
    <source>
        <dbReference type="ARBA" id="ARBA00023274"/>
    </source>
</evidence>
<dbReference type="OrthoDB" id="439808at2759"/>
<evidence type="ECO:0000259" key="10">
    <source>
        <dbReference type="PROSITE" id="PS50102"/>
    </source>
</evidence>
<dbReference type="OMA" id="DHAAPEM"/>
<dbReference type="InterPro" id="IPR035979">
    <property type="entry name" value="RBD_domain_sf"/>
</dbReference>
<feature type="region of interest" description="Disordered" evidence="9">
    <location>
        <begin position="82"/>
        <end position="118"/>
    </location>
</feature>
<keyword evidence="7" id="KW-0687">Ribonucleoprotein</keyword>
<protein>
    <recommendedName>
        <fullName evidence="10">RRM domain-containing protein</fullName>
    </recommendedName>
</protein>
<comment type="subcellular location">
    <subcellularLocation>
        <location evidence="1">Plastid</location>
        <location evidence="1">Chloroplast</location>
    </subcellularLocation>
</comment>
<dbReference type="InterPro" id="IPR000504">
    <property type="entry name" value="RRM_dom"/>
</dbReference>
<dbReference type="Gramene" id="EES06005">
    <property type="protein sequence ID" value="EES06005"/>
    <property type="gene ID" value="SORBI_3004G343000"/>
</dbReference>
<dbReference type="GO" id="GO:1990904">
    <property type="term" value="C:ribonucleoprotein complex"/>
    <property type="evidence" value="ECO:0007669"/>
    <property type="project" value="UniProtKB-KW"/>
</dbReference>
<feature type="compositionally biased region" description="Polar residues" evidence="9">
    <location>
        <begin position="107"/>
        <end position="118"/>
    </location>
</feature>
<evidence type="ECO:0000256" key="1">
    <source>
        <dbReference type="ARBA" id="ARBA00004229"/>
    </source>
</evidence>
<feature type="domain" description="RRM" evidence="10">
    <location>
        <begin position="124"/>
        <end position="202"/>
    </location>
</feature>
<evidence type="ECO:0000256" key="4">
    <source>
        <dbReference type="ARBA" id="ARBA00022664"/>
    </source>
</evidence>
<sequence length="295" mass="31843">MVNSCLSTAAAHSALRLLSDGAAGAQLHHASSSVFPRPARAPHHRLVAAPAVAVPGHWRRALAVTVMASREEAAATAVEELEEVAEREEQLPEQDEVQDGEGGAVEGSSQDSRPSVAASTTTTTKLYFGNLPYNCDSAQLAGIVQEYASPEMVEVLYDRITGRSRGFAFVTMTTVQDCELVIKNLDGSLYGGRTMKVNFADRPKPKLPLYPETEHKLFVGNLSWTVTSEMLTEAFGRCGNVVGARVLYDGETGRSRGYGFVCYSTKEEMDEAISSLNGTELEGREIRVNLALGNK</sequence>
<keyword evidence="6 8" id="KW-0694">RNA-binding</keyword>
<dbReference type="Proteomes" id="UP000807115">
    <property type="component" value="Chromosome 4"/>
</dbReference>
<dbReference type="GO" id="GO:0009507">
    <property type="term" value="C:chloroplast"/>
    <property type="evidence" value="ECO:0007669"/>
    <property type="project" value="UniProtKB-SubCell"/>
</dbReference>
<evidence type="ECO:0000256" key="9">
    <source>
        <dbReference type="SAM" id="MobiDB-lite"/>
    </source>
</evidence>
<dbReference type="CDD" id="cd21608">
    <property type="entry name" value="RRM2_NsCP33_like"/>
    <property type="match status" value="1"/>
</dbReference>
<evidence type="ECO:0000313" key="12">
    <source>
        <dbReference type="Proteomes" id="UP000807115"/>
    </source>
</evidence>
<dbReference type="KEGG" id="sbi:8084704"/>
<proteinExistence type="predicted"/>
<dbReference type="Pfam" id="PF00076">
    <property type="entry name" value="RRM_1"/>
    <property type="match status" value="2"/>
</dbReference>
<keyword evidence="2" id="KW-0150">Chloroplast</keyword>
<dbReference type="AlphaFoldDB" id="A0A921RAL8"/>
<dbReference type="InterPro" id="IPR048289">
    <property type="entry name" value="RRM2_NsCP33-like"/>
</dbReference>
<feature type="compositionally biased region" description="Acidic residues" evidence="9">
    <location>
        <begin position="82"/>
        <end position="99"/>
    </location>
</feature>
<evidence type="ECO:0000256" key="5">
    <source>
        <dbReference type="ARBA" id="ARBA00022737"/>
    </source>
</evidence>